<evidence type="ECO:0000313" key="3">
    <source>
        <dbReference type="EMBL" id="PVG82819.1"/>
    </source>
</evidence>
<evidence type="ECO:0008006" key="5">
    <source>
        <dbReference type="Google" id="ProtNLM"/>
    </source>
</evidence>
<accession>A0A2T8FAR8</accession>
<gene>
    <name evidence="3" type="ORF">DDE18_10695</name>
</gene>
<dbReference type="Proteomes" id="UP000246018">
    <property type="component" value="Unassembled WGS sequence"/>
</dbReference>
<feature type="compositionally biased region" description="Low complexity" evidence="1">
    <location>
        <begin position="37"/>
        <end position="47"/>
    </location>
</feature>
<evidence type="ECO:0000256" key="1">
    <source>
        <dbReference type="SAM" id="MobiDB-lite"/>
    </source>
</evidence>
<dbReference type="AlphaFoldDB" id="A0A2T8FAR8"/>
<keyword evidence="2" id="KW-0472">Membrane</keyword>
<keyword evidence="2" id="KW-1133">Transmembrane helix</keyword>
<feature type="region of interest" description="Disordered" evidence="1">
    <location>
        <begin position="289"/>
        <end position="308"/>
    </location>
</feature>
<dbReference type="OrthoDB" id="5241887at2"/>
<feature type="compositionally biased region" description="Basic residues" evidence="1">
    <location>
        <begin position="1"/>
        <end position="12"/>
    </location>
</feature>
<organism evidence="3 4">
    <name type="scientific">Nocardioides gansuensis</name>
    <dbReference type="NCBI Taxonomy" id="2138300"/>
    <lineage>
        <taxon>Bacteria</taxon>
        <taxon>Bacillati</taxon>
        <taxon>Actinomycetota</taxon>
        <taxon>Actinomycetes</taxon>
        <taxon>Propionibacteriales</taxon>
        <taxon>Nocardioidaceae</taxon>
        <taxon>Nocardioides</taxon>
    </lineage>
</organism>
<dbReference type="InterPro" id="IPR021787">
    <property type="entry name" value="DUF3352"/>
</dbReference>
<feature type="region of interest" description="Disordered" evidence="1">
    <location>
        <begin position="1"/>
        <end position="49"/>
    </location>
</feature>
<evidence type="ECO:0000256" key="2">
    <source>
        <dbReference type="SAM" id="Phobius"/>
    </source>
</evidence>
<comment type="caution">
    <text evidence="3">The sequence shown here is derived from an EMBL/GenBank/DDBJ whole genome shotgun (WGS) entry which is preliminary data.</text>
</comment>
<feature type="transmembrane region" description="Helical" evidence="2">
    <location>
        <begin position="54"/>
        <end position="74"/>
    </location>
</feature>
<dbReference type="EMBL" id="QDGZ01000004">
    <property type="protein sequence ID" value="PVG82819.1"/>
    <property type="molecule type" value="Genomic_DNA"/>
</dbReference>
<protein>
    <recommendedName>
        <fullName evidence="5">DUF3352 domain-containing protein</fullName>
    </recommendedName>
</protein>
<keyword evidence="2" id="KW-0812">Transmembrane</keyword>
<evidence type="ECO:0000313" key="4">
    <source>
        <dbReference type="Proteomes" id="UP000246018"/>
    </source>
</evidence>
<name>A0A2T8FAR8_9ACTN</name>
<dbReference type="Pfam" id="PF11832">
    <property type="entry name" value="DUF3352"/>
    <property type="match status" value="1"/>
</dbReference>
<keyword evidence="4" id="KW-1185">Reference proteome</keyword>
<sequence length="568" mass="59063">MTTSHTRRRKPAIHTGVPLSSTTPSGPGGPEFLEPTGGSPVGSSSRSGDNRKRLLVLGGVVGLVAVGGAAAWAITSFVGTGAQPAEALPAGTLAYASVDLDPSGSQKIEAIRTLRKFPAFKDKINLDTDDDLRERFFEEMTSSGECEGLDYAEDVEPWLGNRLAVAGVDTGAEQPSPVVVVQISDAGAAEDGFRAIEEACGNTDEPAGIAVEGDWAIVAETQEQADKVVELAGEGTLADDDDFTRWTGETGDAGILTMYASPEIGPELLSLLEDTGVSPFGGSELGGIDPETGEFEDVEPSASPSVPPEVQKSLEDFGGAAATLRFSDGSLELEFAADSGEQAEIFADVDSGGEIVGSLPEGTIAAIGFGVPDGWVDMMAEQMASSLGQTKDELYAEASAQTGLDLPDDLEALVGDGLAVSLGEGIDPDAVMNGGPAELPIAIKIDGDEAEVEAVLEKLRPQLGEEADLLETATGDDYVVLGPNADYREKVAQEDGLEGSEAYQQVVEGADGAAAVMFVDFDADDNWLARVAQDDAELADNLEPLSALGITGWYEDRVSHGFVRLTTD</sequence>
<reference evidence="3 4" key="1">
    <citation type="submission" date="2018-04" db="EMBL/GenBank/DDBJ databases">
        <title>Genome of Nocardioides gansuensis WSJ-1.</title>
        <authorList>
            <person name="Wu S."/>
            <person name="Wang G."/>
        </authorList>
    </citation>
    <scope>NUCLEOTIDE SEQUENCE [LARGE SCALE GENOMIC DNA]</scope>
    <source>
        <strain evidence="3 4">WSJ-1</strain>
    </source>
</reference>
<proteinExistence type="predicted"/>